<proteinExistence type="predicted"/>
<dbReference type="OrthoDB" id="28888at2157"/>
<dbReference type="RefSeq" id="WP_013680512.1">
    <property type="nucleotide sequence ID" value="NC_015315.1"/>
</dbReference>
<dbReference type="HOGENOM" id="CLU_2461960_0_0_2"/>
<sequence>MLHDRLIEVVAHVKLLDEAVERGAALDDVFELYGVLHALQIHAQAAIDYLLHTCSILGRSVETPLRCVDALHREASWRRETAENIHTP</sequence>
<organism evidence="1 2">
    <name type="scientific">Thermoproteus uzoniensis (strain 768-20)</name>
    <dbReference type="NCBI Taxonomy" id="999630"/>
    <lineage>
        <taxon>Archaea</taxon>
        <taxon>Thermoproteota</taxon>
        <taxon>Thermoprotei</taxon>
        <taxon>Thermoproteales</taxon>
        <taxon>Thermoproteaceae</taxon>
        <taxon>Thermoproteus</taxon>
    </lineage>
</organism>
<name>F2L358_THEU7</name>
<reference evidence="1 2" key="1">
    <citation type="journal article" date="2011" name="J. Bacteriol.">
        <title>Complete genome sequence of the thermoacidophilic crenarchaeon Thermoproteus uzoniensis 768-20.</title>
        <authorList>
            <person name="Mardanov A.V."/>
            <person name="Gumerov V.M."/>
            <person name="Beletsky A.V."/>
            <person name="Prokofeva M.I."/>
            <person name="Bonch-Osmolovskaya E.A."/>
            <person name="Ravin N.V."/>
            <person name="Skryabin K.G."/>
        </authorList>
    </citation>
    <scope>NUCLEOTIDE SEQUENCE [LARGE SCALE GENOMIC DNA]</scope>
    <source>
        <strain evidence="1 2">768-20</strain>
    </source>
</reference>
<dbReference type="Proteomes" id="UP000008138">
    <property type="component" value="Chromosome"/>
</dbReference>
<dbReference type="GeneID" id="10361230"/>
<evidence type="ECO:0000313" key="1">
    <source>
        <dbReference type="EMBL" id="AEA13177.1"/>
    </source>
</evidence>
<protein>
    <submittedName>
        <fullName evidence="1">Uncharacterized protein</fullName>
    </submittedName>
</protein>
<gene>
    <name evidence="1" type="ordered locus">TUZN_1715</name>
</gene>
<dbReference type="STRING" id="999630.TUZN_1715"/>
<dbReference type="EMBL" id="CP002590">
    <property type="protein sequence ID" value="AEA13177.1"/>
    <property type="molecule type" value="Genomic_DNA"/>
</dbReference>
<keyword evidence="2" id="KW-1185">Reference proteome</keyword>
<dbReference type="AlphaFoldDB" id="F2L358"/>
<dbReference type="KEGG" id="tuz:TUZN_1715"/>
<accession>F2L358</accession>
<reference key="2">
    <citation type="submission" date="2011-03" db="EMBL/GenBank/DDBJ databases">
        <title>Complete genome sequence of the thermoacidophilic crenarchaeon Thermoproteus uzoniensis 768-20.</title>
        <authorList>
            <person name="Mardanov A.V."/>
            <person name="Gumerov V.M."/>
            <person name="Beletsky A.V."/>
            <person name="Prokofeva M.I."/>
            <person name="Bonch-Osmolovskaya E.A."/>
            <person name="Ravin N.V."/>
            <person name="Skryabin K.G."/>
        </authorList>
    </citation>
    <scope>NUCLEOTIDE SEQUENCE</scope>
    <source>
        <strain>768-20</strain>
    </source>
</reference>
<evidence type="ECO:0000313" key="2">
    <source>
        <dbReference type="Proteomes" id="UP000008138"/>
    </source>
</evidence>
<dbReference type="eggNOG" id="arCOG02108">
    <property type="taxonomic scope" value="Archaea"/>
</dbReference>